<dbReference type="Proteomes" id="UP000023067">
    <property type="component" value="Unassembled WGS sequence"/>
</dbReference>
<dbReference type="CDD" id="cd06261">
    <property type="entry name" value="TM_PBP2"/>
    <property type="match status" value="1"/>
</dbReference>
<dbReference type="PANTHER" id="PTHR43227">
    <property type="entry name" value="BLL4140 PROTEIN"/>
    <property type="match status" value="1"/>
</dbReference>
<dbReference type="HOGENOM" id="CLU_016047_0_1_11"/>
<feature type="transmembrane region" description="Helical" evidence="7">
    <location>
        <begin position="270"/>
        <end position="291"/>
    </location>
</feature>
<comment type="similarity">
    <text evidence="7">Belongs to the binding-protein-dependent transport system permease family.</text>
</comment>
<proteinExistence type="inferred from homology"/>
<dbReference type="Gene3D" id="1.10.3720.10">
    <property type="entry name" value="MetI-like"/>
    <property type="match status" value="1"/>
</dbReference>
<dbReference type="InterPro" id="IPR050809">
    <property type="entry name" value="UgpAE/MalFG_permease"/>
</dbReference>
<evidence type="ECO:0000256" key="8">
    <source>
        <dbReference type="SAM" id="MobiDB-lite"/>
    </source>
</evidence>
<dbReference type="PANTHER" id="PTHR43227:SF11">
    <property type="entry name" value="BLL4140 PROTEIN"/>
    <property type="match status" value="1"/>
</dbReference>
<dbReference type="eggNOG" id="COG4209">
    <property type="taxonomic scope" value="Bacteria"/>
</dbReference>
<feature type="transmembrane region" description="Helical" evidence="7">
    <location>
        <begin position="326"/>
        <end position="345"/>
    </location>
</feature>
<evidence type="ECO:0000256" key="5">
    <source>
        <dbReference type="ARBA" id="ARBA00022989"/>
    </source>
</evidence>
<feature type="region of interest" description="Disordered" evidence="8">
    <location>
        <begin position="1"/>
        <end position="48"/>
    </location>
</feature>
<accession>Z9JVY9</accession>
<evidence type="ECO:0000259" key="9">
    <source>
        <dbReference type="PROSITE" id="PS50928"/>
    </source>
</evidence>
<dbReference type="Pfam" id="PF00528">
    <property type="entry name" value="BPD_transp_1"/>
    <property type="match status" value="1"/>
</dbReference>
<keyword evidence="6 7" id="KW-0472">Membrane</keyword>
<evidence type="ECO:0000256" key="2">
    <source>
        <dbReference type="ARBA" id="ARBA00022448"/>
    </source>
</evidence>
<evidence type="ECO:0000313" key="11">
    <source>
        <dbReference type="Proteomes" id="UP000023067"/>
    </source>
</evidence>
<feature type="compositionally biased region" description="Polar residues" evidence="8">
    <location>
        <begin position="1"/>
        <end position="13"/>
    </location>
</feature>
<reference evidence="10 11" key="1">
    <citation type="submission" date="2014-02" db="EMBL/GenBank/DDBJ databases">
        <title>Genome sequence of Brachybacterium phenoliresistens strain W13A50.</title>
        <authorList>
            <person name="Wang X."/>
        </authorList>
    </citation>
    <scope>NUCLEOTIDE SEQUENCE [LARGE SCALE GENOMIC DNA]</scope>
    <source>
        <strain evidence="10 11">W13A50</strain>
    </source>
</reference>
<feature type="transmembrane region" description="Helical" evidence="7">
    <location>
        <begin position="170"/>
        <end position="190"/>
    </location>
</feature>
<dbReference type="InterPro" id="IPR035906">
    <property type="entry name" value="MetI-like_sf"/>
</dbReference>
<feature type="transmembrane region" description="Helical" evidence="7">
    <location>
        <begin position="230"/>
        <end position="249"/>
    </location>
</feature>
<dbReference type="PROSITE" id="PS50928">
    <property type="entry name" value="ABC_TM1"/>
    <property type="match status" value="1"/>
</dbReference>
<comment type="caution">
    <text evidence="10">The sequence shown here is derived from an EMBL/GenBank/DDBJ whole genome shotgun (WGS) entry which is preliminary data.</text>
</comment>
<comment type="subcellular location">
    <subcellularLocation>
        <location evidence="1 7">Cell membrane</location>
        <topology evidence="1 7">Multi-pass membrane protein</topology>
    </subcellularLocation>
</comment>
<evidence type="ECO:0000256" key="7">
    <source>
        <dbReference type="RuleBase" id="RU363032"/>
    </source>
</evidence>
<evidence type="ECO:0000313" key="10">
    <source>
        <dbReference type="EMBL" id="EWS82374.1"/>
    </source>
</evidence>
<protein>
    <submittedName>
        <fullName evidence="10">Sugar ABC transporter ATPase</fullName>
    </submittedName>
</protein>
<keyword evidence="3" id="KW-1003">Cell membrane</keyword>
<keyword evidence="11" id="KW-1185">Reference proteome</keyword>
<keyword evidence="4 7" id="KW-0812">Transmembrane</keyword>
<feature type="domain" description="ABC transmembrane type-1" evidence="9">
    <location>
        <begin position="130"/>
        <end position="345"/>
    </location>
</feature>
<dbReference type="EMBL" id="JDYK01000003">
    <property type="protein sequence ID" value="EWS82374.1"/>
    <property type="molecule type" value="Genomic_DNA"/>
</dbReference>
<keyword evidence="5 7" id="KW-1133">Transmembrane helix</keyword>
<name>Z9JVY9_9MICO</name>
<evidence type="ECO:0000256" key="1">
    <source>
        <dbReference type="ARBA" id="ARBA00004651"/>
    </source>
</evidence>
<sequence>MMLRSSRATSTLEAGSPPGDDVLPGASRPSSSRPRTRRAKAGATAHGAEGVGTIERRRIPLRSRLRRDWPLLLLVLPALLQLAFFFYLPSAFSVIAFMDYSPYRPFWENPIIGFTYFQMLFQDPYFVSALINTLQFAGAQLLFVFPFSIMLALVVHGIMSTVLRSTFQSIVYLPYFFSWVLVVTIFLQVLGQDGLLSRWLVGIGAERLQIMNDPDTFMLLAWMQWTWKDAGWGMIIFLAALAAINPSLYEAAAADGANRWQRLWHITLPGIRPVIVLLLILQLGGILTVGFEQYQLQRQAVGWGTAEVLDTFVYYRTILASNGESIGTAAGLFKGVIGLLLILAANNVAHRLGEQGVYQRS</sequence>
<dbReference type="SUPFAM" id="SSF161098">
    <property type="entry name" value="MetI-like"/>
    <property type="match status" value="1"/>
</dbReference>
<evidence type="ECO:0000256" key="4">
    <source>
        <dbReference type="ARBA" id="ARBA00022692"/>
    </source>
</evidence>
<evidence type="ECO:0000256" key="3">
    <source>
        <dbReference type="ARBA" id="ARBA00022475"/>
    </source>
</evidence>
<dbReference type="InterPro" id="IPR000515">
    <property type="entry name" value="MetI-like"/>
</dbReference>
<keyword evidence="2 7" id="KW-0813">Transport</keyword>
<dbReference type="STRING" id="396014.BF93_12305"/>
<dbReference type="GO" id="GO:0005886">
    <property type="term" value="C:plasma membrane"/>
    <property type="evidence" value="ECO:0007669"/>
    <property type="project" value="UniProtKB-SubCell"/>
</dbReference>
<feature type="transmembrane region" description="Helical" evidence="7">
    <location>
        <begin position="71"/>
        <end position="98"/>
    </location>
</feature>
<evidence type="ECO:0000256" key="6">
    <source>
        <dbReference type="ARBA" id="ARBA00023136"/>
    </source>
</evidence>
<dbReference type="AlphaFoldDB" id="Z9JVY9"/>
<dbReference type="PATRIC" id="fig|396014.3.peg.969"/>
<organism evidence="10 11">
    <name type="scientific">Brachybacterium phenoliresistens</name>
    <dbReference type="NCBI Taxonomy" id="396014"/>
    <lineage>
        <taxon>Bacteria</taxon>
        <taxon>Bacillati</taxon>
        <taxon>Actinomycetota</taxon>
        <taxon>Actinomycetes</taxon>
        <taxon>Micrococcales</taxon>
        <taxon>Dermabacteraceae</taxon>
        <taxon>Brachybacterium</taxon>
    </lineage>
</organism>
<gene>
    <name evidence="10" type="ORF">BF93_12305</name>
</gene>
<dbReference type="GO" id="GO:0055085">
    <property type="term" value="P:transmembrane transport"/>
    <property type="evidence" value="ECO:0007669"/>
    <property type="project" value="InterPro"/>
</dbReference>
<feature type="transmembrane region" description="Helical" evidence="7">
    <location>
        <begin position="136"/>
        <end position="158"/>
    </location>
</feature>